<protein>
    <submittedName>
        <fullName evidence="2">Transporter substrate-binding domain-containing protein</fullName>
    </submittedName>
</protein>
<dbReference type="EMBL" id="CP095353">
    <property type="protein sequence ID" value="XAG68757.1"/>
    <property type="molecule type" value="Genomic_DNA"/>
</dbReference>
<dbReference type="SUPFAM" id="SSF53850">
    <property type="entry name" value="Periplasmic binding protein-like II"/>
    <property type="match status" value="1"/>
</dbReference>
<sequence>MLRHIPMLLLGLLGIATIGLSQTSSTTSSPPAQPVRVIKAHLGELPGLINADKTGPFVDLVHGIDALYPDMTIEITIYPIARAMAGVINGKADFSLPAIRNLHDADMLPYRFSTRSFGKVAHVIYSNTANPVTTDMAYGIEATQRDLLIEAVPGELPFQVQRSMSIEQSLRKLSRGRIDAFIWAQEEADLMLRQLGLTNIQREFFGDFEDVFIIQKGAAGNEMDAFLAQAIERLAASGKLEEIYSKIHRPYEHWQPHPEPLPATQPPSHPATQPPSHPASEDPLITGFHP</sequence>
<feature type="compositionally biased region" description="Pro residues" evidence="1">
    <location>
        <begin position="257"/>
        <end position="277"/>
    </location>
</feature>
<evidence type="ECO:0000256" key="1">
    <source>
        <dbReference type="SAM" id="MobiDB-lite"/>
    </source>
</evidence>
<gene>
    <name evidence="2" type="ORF">MRM75_19490</name>
</gene>
<accession>A0AAU6U3U6</accession>
<dbReference type="Gene3D" id="3.40.190.10">
    <property type="entry name" value="Periplasmic binding protein-like II"/>
    <property type="match status" value="2"/>
</dbReference>
<proteinExistence type="predicted"/>
<reference evidence="2" key="1">
    <citation type="submission" date="2022-03" db="EMBL/GenBank/DDBJ databases">
        <title>Sea Food Isolates.</title>
        <authorList>
            <person name="Li c."/>
        </authorList>
    </citation>
    <scope>NUCLEOTIDE SEQUENCE</scope>
    <source>
        <strain evidence="2">19CA06SA08-2</strain>
    </source>
</reference>
<organism evidence="2">
    <name type="scientific">bacterium 19CA06SA08-2</name>
    <dbReference type="NCBI Taxonomy" id="2920658"/>
    <lineage>
        <taxon>Bacteria</taxon>
    </lineage>
</organism>
<evidence type="ECO:0000313" key="2">
    <source>
        <dbReference type="EMBL" id="XAG68757.1"/>
    </source>
</evidence>
<feature type="region of interest" description="Disordered" evidence="1">
    <location>
        <begin position="254"/>
        <end position="290"/>
    </location>
</feature>
<name>A0AAU6U3U6_UNCXX</name>
<dbReference type="AlphaFoldDB" id="A0AAU6U3U6"/>